<dbReference type="InterPro" id="IPR013517">
    <property type="entry name" value="FG-GAP"/>
</dbReference>
<reference evidence="2" key="1">
    <citation type="submission" date="2020-03" db="EMBL/GenBank/DDBJ databases">
        <title>Draft sequencing of Paenibacilllus sp. S3N08.</title>
        <authorList>
            <person name="Kim D.-U."/>
        </authorList>
    </citation>
    <scope>NUCLEOTIDE SEQUENCE</scope>
    <source>
        <strain evidence="2">S3N08</strain>
    </source>
</reference>
<dbReference type="InterPro" id="IPR028994">
    <property type="entry name" value="Integrin_alpha_N"/>
</dbReference>
<name>A0ABX0JJ53_9BACL</name>
<proteinExistence type="predicted"/>
<protein>
    <submittedName>
        <fullName evidence="2">VCBS repeat-containing protein</fullName>
    </submittedName>
</protein>
<organism evidence="2 3">
    <name type="scientific">Paenibacillus agricola</name>
    <dbReference type="NCBI Taxonomy" id="2716264"/>
    <lineage>
        <taxon>Bacteria</taxon>
        <taxon>Bacillati</taxon>
        <taxon>Bacillota</taxon>
        <taxon>Bacilli</taxon>
        <taxon>Bacillales</taxon>
        <taxon>Paenibacillaceae</taxon>
        <taxon>Paenibacillus</taxon>
    </lineage>
</organism>
<dbReference type="InterPro" id="IPR029062">
    <property type="entry name" value="Class_I_gatase-like"/>
</dbReference>
<dbReference type="SUPFAM" id="SSF52317">
    <property type="entry name" value="Class I glutamine amidotransferase-like"/>
    <property type="match status" value="1"/>
</dbReference>
<dbReference type="RefSeq" id="WP_166154401.1">
    <property type="nucleotide sequence ID" value="NZ_JAAOIW010000014.1"/>
</dbReference>
<dbReference type="Gene3D" id="2.130.10.130">
    <property type="entry name" value="Integrin alpha, N-terminal"/>
    <property type="match status" value="2"/>
</dbReference>
<dbReference type="PANTHER" id="PTHR44103:SF1">
    <property type="entry name" value="PROPROTEIN CONVERTASE P"/>
    <property type="match status" value="1"/>
</dbReference>
<dbReference type="Pfam" id="PF13517">
    <property type="entry name" value="FG-GAP_3"/>
    <property type="match status" value="2"/>
</dbReference>
<dbReference type="EMBL" id="JAAOIW010000014">
    <property type="protein sequence ID" value="NHN33926.1"/>
    <property type="molecule type" value="Genomic_DNA"/>
</dbReference>
<accession>A0ABX0JJ53</accession>
<gene>
    <name evidence="2" type="ORF">G9U52_29330</name>
</gene>
<comment type="caution">
    <text evidence="2">The sequence shown here is derived from an EMBL/GenBank/DDBJ whole genome shotgun (WGS) entry which is preliminary data.</text>
</comment>
<evidence type="ECO:0000313" key="3">
    <source>
        <dbReference type="Proteomes" id="UP001165962"/>
    </source>
</evidence>
<keyword evidence="1" id="KW-0732">Signal</keyword>
<sequence>MITGALIGALVVLTALGWLAFADKDLSVRMLYISKGDSFDAAAFGQLHQSLVANLQLERQPVEKVALRQLQAYNTVYLDPSLHEALTEQQRHMLQSYVSEGGHLFLENSLVNDFPLDFIGAKELVTLDPLTPLLPSKQVSATGGDTTTVNSQASAPSDQLTAGGVTLEYPEVELNLQAIQLLFRQFTDNYLQHEGLADWSRFSWGQGLVVSTAEPIATLKGTALFSLNRYGKGTVFVSSALLPNRNYITGYDLASGMDPELGFKKLAETVNSGIQPAPGALYFDRRQLPLAPYFHFTFAAGGALFRSEYAAFVSKEVYGYSVKKVLGPYGRPAMAHQNHFEAIEAIRDGEGIQWAELLKKYNQLPSFSLVRSSFHWGLWQESVAVHLNVGTNEQPAFVGETPNSFYSSGTRLISEGKPIQLARDPNYHSLGDVVNEPYRAYPALADLDGDGQPELIVGSADGSIYVYRNLGAQPEAYAGQMLPSGDEKQSGLANGAKAAGAEIPNSGVQQLQNATGSESLAQKIGDGTTKDGGGVPAPDAFGKREPLMLLDGRPLQTGAYASVTAYDLNADGRPDLVLGQPDGTLGVAYGAAGGAFTAPVPLLAGGQVIRAAAPVAAAVGDATADGIPDLVVGDAAGGVTLFRGQRAAARDGAAGGGAPGAAGAPLAFVPGSLLFRLPAAFAAPSLRDVNGDGRPELVVGNGEGDLRIYTQQAGGSWQPSGVLEGATMNQLGNHALVGGHNSVPLWYDLNHDGKEDLIVGQLEFGMPTPIDDPTFPYAEQLKAFIDYTKENYLDLYPHIFVHNFTSDAQEKAEIALQQKSFQKLGIPWHMPGTNQHTWRINHPDPTQTLRNERDSGIWFNFGFRPANIPNEPRLGVQYNWGLPFLMADPVTGLPSNPPMLLSTPAPVLRLDKLYSTEDLFQAYVAQDMPIDYFEHIEYKFPTGVKDLLEFVKFLDQIRNEHSYNFMSEPQLARSVLNTLTTQVEIYRPWSEVVWDRMKRLVGIPTNPTIRIKPLTEDVPLQAAEYKGTLGVSIERGQAYAEHQLATKSDVFHWQNNKLYVGVPQATIVQFNGFASTGPAPVAAPHLLRSNVPFKLQKQQDHWTLELLSDGMQQVQLSSPSLPRIEGDSLQVEQQGASPVYTITHFGAGTTIQIYF</sequence>
<dbReference type="SUPFAM" id="SSF69318">
    <property type="entry name" value="Integrin alpha N-terminal domain"/>
    <property type="match status" value="1"/>
</dbReference>
<keyword evidence="3" id="KW-1185">Reference proteome</keyword>
<dbReference type="Proteomes" id="UP001165962">
    <property type="component" value="Unassembled WGS sequence"/>
</dbReference>
<evidence type="ECO:0000256" key="1">
    <source>
        <dbReference type="ARBA" id="ARBA00022729"/>
    </source>
</evidence>
<dbReference type="PANTHER" id="PTHR44103">
    <property type="entry name" value="PROPROTEIN CONVERTASE P"/>
    <property type="match status" value="1"/>
</dbReference>
<evidence type="ECO:0000313" key="2">
    <source>
        <dbReference type="EMBL" id="NHN33926.1"/>
    </source>
</evidence>